<dbReference type="EMBL" id="KZ149919">
    <property type="protein sequence ID" value="PZC77786.1"/>
    <property type="molecule type" value="Genomic_DNA"/>
</dbReference>
<protein>
    <submittedName>
        <fullName evidence="4">Uncharacterized protein</fullName>
    </submittedName>
</protein>
<feature type="transmembrane region" description="Helical" evidence="2">
    <location>
        <begin position="223"/>
        <end position="241"/>
    </location>
</feature>
<sequence length="242" mass="27246">MVRWRYCIVLAMLLLLPAKTGSKLEDDEEEDNRYNLQLSSRRGEEGEEDDDEDEEEEEDETSAQADKGERVTVVRRPPPIVPTPKSMTVTRTIKKRPLECYVCAYKAETPLRACLDPTKYRTLAQRPVAMSIKRRPNVPIEREERVHTITCHSSEDKCFTSVISKGSSYEAVVRGCRSGCVGSPETTCCELNRCNNQAFAMPVIAPRSLTSNNKSTKSIPPTILFFVTVLLVLQTVVKVAFV</sequence>
<evidence type="ECO:0000256" key="2">
    <source>
        <dbReference type="SAM" id="Phobius"/>
    </source>
</evidence>
<keyword evidence="2" id="KW-0812">Transmembrane</keyword>
<keyword evidence="2" id="KW-0472">Membrane</keyword>
<keyword evidence="2" id="KW-1133">Transmembrane helix</keyword>
<dbReference type="OrthoDB" id="7344163at2759"/>
<evidence type="ECO:0000313" key="4">
    <source>
        <dbReference type="EMBL" id="PZC77786.1"/>
    </source>
</evidence>
<evidence type="ECO:0000256" key="3">
    <source>
        <dbReference type="SAM" id="SignalP"/>
    </source>
</evidence>
<dbReference type="Gene3D" id="2.10.60.10">
    <property type="entry name" value="CD59"/>
    <property type="match status" value="1"/>
</dbReference>
<feature type="compositionally biased region" description="Acidic residues" evidence="1">
    <location>
        <begin position="45"/>
        <end position="61"/>
    </location>
</feature>
<feature type="chain" id="PRO_5015978438" evidence="3">
    <location>
        <begin position="23"/>
        <end position="242"/>
    </location>
</feature>
<dbReference type="AlphaFoldDB" id="A0A2W1BYM0"/>
<gene>
    <name evidence="4" type="primary">HaOG202976</name>
    <name evidence="4" type="ORF">B5X24_HaOG202976</name>
</gene>
<dbReference type="InterPro" id="IPR045860">
    <property type="entry name" value="Snake_toxin-like_sf"/>
</dbReference>
<reference evidence="4 5" key="1">
    <citation type="journal article" date="2017" name="BMC Biol.">
        <title>Genomic innovations, transcriptional plasticity and gene loss underlying the evolution and divergence of two highly polyphagous and invasive Helicoverpa pest species.</title>
        <authorList>
            <person name="Pearce S.L."/>
            <person name="Clarke D.F."/>
            <person name="East P.D."/>
            <person name="Elfekih S."/>
            <person name="Gordon K.H."/>
            <person name="Jermiin L.S."/>
            <person name="McGaughran A."/>
            <person name="Oakeshott J.G."/>
            <person name="Papanikolaou A."/>
            <person name="Perera O.P."/>
            <person name="Rane R.V."/>
            <person name="Richards S."/>
            <person name="Tay W.T."/>
            <person name="Walsh T.K."/>
            <person name="Anderson A."/>
            <person name="Anderson C.J."/>
            <person name="Asgari S."/>
            <person name="Board P.G."/>
            <person name="Bretschneider A."/>
            <person name="Campbell P.M."/>
            <person name="Chertemps T."/>
            <person name="Christeller J.T."/>
            <person name="Coppin C.W."/>
            <person name="Downes S.J."/>
            <person name="Duan G."/>
            <person name="Farnsworth C.A."/>
            <person name="Good R.T."/>
            <person name="Han L.B."/>
            <person name="Han Y.C."/>
            <person name="Hatje K."/>
            <person name="Horne I."/>
            <person name="Huang Y.P."/>
            <person name="Hughes D.S."/>
            <person name="Jacquin-Joly E."/>
            <person name="James W."/>
            <person name="Jhangiani S."/>
            <person name="Kollmar M."/>
            <person name="Kuwar S.S."/>
            <person name="Li S."/>
            <person name="Liu N.Y."/>
            <person name="Maibeche M.T."/>
            <person name="Miller J.R."/>
            <person name="Montagne N."/>
            <person name="Perry T."/>
            <person name="Qu J."/>
            <person name="Song S.V."/>
            <person name="Sutton G.G."/>
            <person name="Vogel H."/>
            <person name="Walenz B.P."/>
            <person name="Xu W."/>
            <person name="Zhang H.J."/>
            <person name="Zou Z."/>
            <person name="Batterham P."/>
            <person name="Edwards O.R."/>
            <person name="Feyereisen R."/>
            <person name="Gibbs R.A."/>
            <person name="Heckel D.G."/>
            <person name="McGrath A."/>
            <person name="Robin C."/>
            <person name="Scherer S.E."/>
            <person name="Worley K.C."/>
            <person name="Wu Y.D."/>
        </authorList>
    </citation>
    <scope>NUCLEOTIDE SEQUENCE [LARGE SCALE GENOMIC DNA]</scope>
    <source>
        <strain evidence="4">Harm_GR_Male_#8</strain>
        <tissue evidence="4">Whole organism</tissue>
    </source>
</reference>
<dbReference type="Proteomes" id="UP000249218">
    <property type="component" value="Unassembled WGS sequence"/>
</dbReference>
<keyword evidence="5" id="KW-1185">Reference proteome</keyword>
<keyword evidence="3" id="KW-0732">Signal</keyword>
<name>A0A2W1BYM0_HELAM</name>
<accession>A0A2W1BYM0</accession>
<dbReference type="SUPFAM" id="SSF57302">
    <property type="entry name" value="Snake toxin-like"/>
    <property type="match status" value="1"/>
</dbReference>
<evidence type="ECO:0000313" key="5">
    <source>
        <dbReference type="Proteomes" id="UP000249218"/>
    </source>
</evidence>
<proteinExistence type="predicted"/>
<feature type="signal peptide" evidence="3">
    <location>
        <begin position="1"/>
        <end position="22"/>
    </location>
</feature>
<feature type="region of interest" description="Disordered" evidence="1">
    <location>
        <begin position="23"/>
        <end position="70"/>
    </location>
</feature>
<organism evidence="4 5">
    <name type="scientific">Helicoverpa armigera</name>
    <name type="common">Cotton bollworm</name>
    <name type="synonym">Heliothis armigera</name>
    <dbReference type="NCBI Taxonomy" id="29058"/>
    <lineage>
        <taxon>Eukaryota</taxon>
        <taxon>Metazoa</taxon>
        <taxon>Ecdysozoa</taxon>
        <taxon>Arthropoda</taxon>
        <taxon>Hexapoda</taxon>
        <taxon>Insecta</taxon>
        <taxon>Pterygota</taxon>
        <taxon>Neoptera</taxon>
        <taxon>Endopterygota</taxon>
        <taxon>Lepidoptera</taxon>
        <taxon>Glossata</taxon>
        <taxon>Ditrysia</taxon>
        <taxon>Noctuoidea</taxon>
        <taxon>Noctuidae</taxon>
        <taxon>Heliothinae</taxon>
        <taxon>Helicoverpa</taxon>
    </lineage>
</organism>
<evidence type="ECO:0000256" key="1">
    <source>
        <dbReference type="SAM" id="MobiDB-lite"/>
    </source>
</evidence>